<keyword evidence="1" id="KW-0472">Membrane</keyword>
<keyword evidence="1" id="KW-1133">Transmembrane helix</keyword>
<feature type="transmembrane region" description="Helical" evidence="1">
    <location>
        <begin position="123"/>
        <end position="141"/>
    </location>
</feature>
<dbReference type="AlphaFoldDB" id="A0A6G7GJY1"/>
<feature type="transmembrane region" description="Helical" evidence="1">
    <location>
        <begin position="161"/>
        <end position="182"/>
    </location>
</feature>
<name>A0A6G7GJY1_KUEST</name>
<sequence>MLRLQGINNKYTILNLAIKDLGLSAFTNFIGINLRFFTENTLNAFIFFNIIQADDPANRYDIHTPSPPDIAGDAATIITLTIAYLFFTSYNVRNALNVTIRNNNKMDTQYIKAVKHLEACYRWVKNFFLVTVAGFGVYLFSKYVLSTGIDVVFVEGNAISNILGIVSCLLQICYPFIFVYVYCKYVFANTAIALLFYTFFFIRNLFATGLLGFVTYYDLHVVAPFLDWLTILILLYSIGCIMLHHSASKLFHKIEFKG</sequence>
<keyword evidence="1" id="KW-0812">Transmembrane</keyword>
<gene>
    <name evidence="2" type="ORF">KsCSTR_03520</name>
</gene>
<protein>
    <submittedName>
        <fullName evidence="2">Putative membrane protein</fullName>
    </submittedName>
</protein>
<reference evidence="2 3" key="1">
    <citation type="submission" date="2020-02" db="EMBL/GenBank/DDBJ databases">
        <title>Newly sequenced genome of strain CSTR1 showed variability in Candidatus Kuenenia stuttgartiensis genomes.</title>
        <authorList>
            <person name="Ding C."/>
            <person name="Adrian L."/>
        </authorList>
    </citation>
    <scope>NUCLEOTIDE SEQUENCE [LARGE SCALE GENOMIC DNA]</scope>
    <source>
        <strain evidence="2 3">CSTR1</strain>
    </source>
</reference>
<proteinExistence type="predicted"/>
<evidence type="ECO:0000256" key="1">
    <source>
        <dbReference type="SAM" id="Phobius"/>
    </source>
</evidence>
<dbReference type="EMBL" id="CP049055">
    <property type="protein sequence ID" value="QII09731.1"/>
    <property type="molecule type" value="Genomic_DNA"/>
</dbReference>
<evidence type="ECO:0000313" key="2">
    <source>
        <dbReference type="EMBL" id="QII09731.1"/>
    </source>
</evidence>
<accession>A0A6G7GJY1</accession>
<feature type="transmembrane region" description="Helical" evidence="1">
    <location>
        <begin position="228"/>
        <end position="247"/>
    </location>
</feature>
<dbReference type="RefSeq" id="WP_164994387.1">
    <property type="nucleotide sequence ID" value="NZ_CP049055.1"/>
</dbReference>
<dbReference type="Proteomes" id="UP000501926">
    <property type="component" value="Chromosome"/>
</dbReference>
<evidence type="ECO:0000313" key="3">
    <source>
        <dbReference type="Proteomes" id="UP000501926"/>
    </source>
</evidence>
<organism evidence="2 3">
    <name type="scientific">Kuenenia stuttgartiensis</name>
    <dbReference type="NCBI Taxonomy" id="174633"/>
    <lineage>
        <taxon>Bacteria</taxon>
        <taxon>Pseudomonadati</taxon>
        <taxon>Planctomycetota</taxon>
        <taxon>Candidatus Brocadiia</taxon>
        <taxon>Candidatus Brocadiales</taxon>
        <taxon>Candidatus Brocadiaceae</taxon>
        <taxon>Candidatus Kuenenia</taxon>
    </lineage>
</organism>
<feature type="transmembrane region" description="Helical" evidence="1">
    <location>
        <begin position="194"/>
        <end position="216"/>
    </location>
</feature>